<feature type="transmembrane region" description="Helical" evidence="1">
    <location>
        <begin position="127"/>
        <end position="158"/>
    </location>
</feature>
<keyword evidence="1" id="KW-1133">Transmembrane helix</keyword>
<feature type="transmembrane region" description="Helical" evidence="1">
    <location>
        <begin position="95"/>
        <end position="121"/>
    </location>
</feature>
<evidence type="ECO:0000256" key="1">
    <source>
        <dbReference type="SAM" id="Phobius"/>
    </source>
</evidence>
<accession>A0A5J4RYZ0</accession>
<dbReference type="EMBL" id="SNRY01000617">
    <property type="protein sequence ID" value="KAA6338445.1"/>
    <property type="molecule type" value="Genomic_DNA"/>
</dbReference>
<reference evidence="2" key="1">
    <citation type="submission" date="2019-03" db="EMBL/GenBank/DDBJ databases">
        <title>Single cell metagenomics reveals metabolic interactions within the superorganism composed of flagellate Streblomastix strix and complex community of Bacteroidetes bacteria on its surface.</title>
        <authorList>
            <person name="Treitli S.C."/>
            <person name="Kolisko M."/>
            <person name="Husnik F."/>
            <person name="Keeling P."/>
            <person name="Hampl V."/>
        </authorList>
    </citation>
    <scope>NUCLEOTIDE SEQUENCE</scope>
    <source>
        <strain evidence="2">STM</strain>
    </source>
</reference>
<sequence>MNGETGYRRFAWKVDEDKDYMPERSCDTIAECKGEALGWIQTTFLSKEGAPTNVFIAEVTEVDVKPCILSAIEDIITRIDDELACESDELYGDMLFIVILLLFPVNVMFTGFCMLSISFFNSSICSLLIPLLIVMFCPCMLSPYVLCVVTGGFSFLSLSGFDCFLNKRNRAWIVRESGLSFCSKEGLIIVGGMSAVGVGRSDKGVVGLITSPLLLSFIEFGIVGEKLKAHKREKAIFPQVAKLKLLQRVQ</sequence>
<proteinExistence type="predicted"/>
<protein>
    <submittedName>
        <fullName evidence="2">Uncharacterized protein</fullName>
    </submittedName>
</protein>
<name>A0A5J4RYZ0_9ZZZZ</name>
<keyword evidence="1" id="KW-0812">Transmembrane</keyword>
<gene>
    <name evidence="2" type="ORF">EZS27_013553</name>
</gene>
<dbReference type="AlphaFoldDB" id="A0A5J4RYZ0"/>
<comment type="caution">
    <text evidence="2">The sequence shown here is derived from an EMBL/GenBank/DDBJ whole genome shotgun (WGS) entry which is preliminary data.</text>
</comment>
<keyword evidence="1" id="KW-0472">Membrane</keyword>
<evidence type="ECO:0000313" key="2">
    <source>
        <dbReference type="EMBL" id="KAA6338445.1"/>
    </source>
</evidence>
<organism evidence="2">
    <name type="scientific">termite gut metagenome</name>
    <dbReference type="NCBI Taxonomy" id="433724"/>
    <lineage>
        <taxon>unclassified sequences</taxon>
        <taxon>metagenomes</taxon>
        <taxon>organismal metagenomes</taxon>
    </lineage>
</organism>